<dbReference type="AlphaFoldDB" id="A0A917NXQ7"/>
<reference evidence="2" key="2">
    <citation type="submission" date="2020-09" db="EMBL/GenBank/DDBJ databases">
        <authorList>
            <person name="Sun Q."/>
            <person name="Zhou Y."/>
        </authorList>
    </citation>
    <scope>NUCLEOTIDE SEQUENCE</scope>
    <source>
        <strain evidence="2">CGMCC 1.3617</strain>
    </source>
</reference>
<dbReference type="InterPro" id="IPR046540">
    <property type="entry name" value="DMFA2_C"/>
</dbReference>
<sequence length="732" mass="78465">MSPPPPVAELPITGYLDRFSHRPGERFDARISVRDGGQARARLVRVISGDPNPDGPGLRFEDLSHRFDVTFEGWRQPIRLGSHAVVPRPPQREAGPLTWTALLWMAAMPGPGGAAVLCEAEDGTGITLSIGPEGVTGIVTAAAGAMAVATARAPALRTWHRVWLSADPGSGRIAVGAVPLDGGAEMVATAVAAGLRLPRGGGRLTIAADTTGGAHLTGKIEDPALLAGYRETWPRPAATLAELRAELIAGWDLSRDIPTQRILDVGEQSCDGYLVNVPTRAVVGARWSGAEMCWRHAPGDYGAIHFHADDLGDCGWQSAVTFTVPDDLPSGAYALHLTCPGGEDWLPLYVLPPRGEATARVVFLASTFTYQAYANHARGNADAAYKARVAAWGAYPYNPDDYPVYGRSTYNKHPDGSGIAFSSRLRPILTMRPGFLTFNDARGSGLRHYPADTHLLAWMEAKGIAFDVVTDEDLHEEGADLLKPFSVVLTGSHPEYHTPQTLDALSTYTREGGRLMYLGGNGFYWRIAVTQTLPGMMELRRSEGGIRAWAAEPGEYWHQTDGGYGGLWRRNRRPPQMLAGVGFSGQGLFEGTHYRLLPAARDPMHAWIFDGVTSEVFGDYGLSGGGAAGFELDRADFTLGTPAGTAILARSEDPPASFVTVPEELLSHIATISGESTEALKRAEIVYFETPGGGAVFATGSITWCGSLWKDDAFGGPVSRIMENVVARFAVP</sequence>
<dbReference type="Pfam" id="PF20254">
    <property type="entry name" value="DMFA2_C"/>
    <property type="match status" value="1"/>
</dbReference>
<dbReference type="Gene3D" id="3.40.50.880">
    <property type="match status" value="1"/>
</dbReference>
<name>A0A917NXQ7_9PROT</name>
<evidence type="ECO:0000259" key="1">
    <source>
        <dbReference type="Pfam" id="PF20254"/>
    </source>
</evidence>
<dbReference type="EMBL" id="BMKW01000017">
    <property type="protein sequence ID" value="GGJ39427.1"/>
    <property type="molecule type" value="Genomic_DNA"/>
</dbReference>
<feature type="domain" description="N,N-dimethylformamidase beta subunit-like C-terminal" evidence="1">
    <location>
        <begin position="279"/>
        <end position="709"/>
    </location>
</feature>
<proteinExistence type="predicted"/>
<dbReference type="SUPFAM" id="SSF52317">
    <property type="entry name" value="Class I glutamine amidotransferase-like"/>
    <property type="match status" value="1"/>
</dbReference>
<keyword evidence="3" id="KW-1185">Reference proteome</keyword>
<dbReference type="InterPro" id="IPR029062">
    <property type="entry name" value="Class_I_gatase-like"/>
</dbReference>
<organism evidence="2 3">
    <name type="scientific">Neoroseomonas lacus</name>
    <dbReference type="NCBI Taxonomy" id="287609"/>
    <lineage>
        <taxon>Bacteria</taxon>
        <taxon>Pseudomonadati</taxon>
        <taxon>Pseudomonadota</taxon>
        <taxon>Alphaproteobacteria</taxon>
        <taxon>Acetobacterales</taxon>
        <taxon>Acetobacteraceae</taxon>
        <taxon>Neoroseomonas</taxon>
    </lineage>
</organism>
<evidence type="ECO:0000313" key="2">
    <source>
        <dbReference type="EMBL" id="GGJ39427.1"/>
    </source>
</evidence>
<comment type="caution">
    <text evidence="2">The sequence shown here is derived from an EMBL/GenBank/DDBJ whole genome shotgun (WGS) entry which is preliminary data.</text>
</comment>
<gene>
    <name evidence="2" type="ORF">GCM10011320_53830</name>
</gene>
<dbReference type="RefSeq" id="WP_188972696.1">
    <property type="nucleotide sequence ID" value="NZ_BMKW01000017.1"/>
</dbReference>
<reference evidence="2" key="1">
    <citation type="journal article" date="2014" name="Int. J. Syst. Evol. Microbiol.">
        <title>Complete genome sequence of Corynebacterium casei LMG S-19264T (=DSM 44701T), isolated from a smear-ripened cheese.</title>
        <authorList>
            <consortium name="US DOE Joint Genome Institute (JGI-PGF)"/>
            <person name="Walter F."/>
            <person name="Albersmeier A."/>
            <person name="Kalinowski J."/>
            <person name="Ruckert C."/>
        </authorList>
    </citation>
    <scope>NUCLEOTIDE SEQUENCE</scope>
    <source>
        <strain evidence="2">CGMCC 1.3617</strain>
    </source>
</reference>
<accession>A0A917NXQ7</accession>
<evidence type="ECO:0000313" key="3">
    <source>
        <dbReference type="Proteomes" id="UP000661507"/>
    </source>
</evidence>
<protein>
    <submittedName>
        <fullName evidence="2">N,N-dimethylformamidase</fullName>
    </submittedName>
</protein>
<dbReference type="Proteomes" id="UP000661507">
    <property type="component" value="Unassembled WGS sequence"/>
</dbReference>